<sequence length="444" mass="47287">MTTPPTLSSPPAPSAGPPAGPVDADTLHVAFVGEVDHGKSTLLGRVLHDTGAITADRLGARIEDGGLAFLLDGLSEERADLFTLDTAQAVLETEARRYVLIDVPGHLALLKNMATGASRAELGVVVVDCLVRGTDQTRRHLRVLELLGVTNVVCAVTKMDLVGYAEEDFRRVADEMAALVEACGLRLSATVPVSAVAGHNITAPAPDRLPWYTGQPLLDTLHGIGQERARSALLRFAVQAVVGPPGARRIAGRTESGTLRPGQTLTGTDGERCVVRTIERFGEAALEKAEPGDSVGLLFDGAEPAPGTVLAPPDQPLTTGRVWHIRILSTSDTKTLAEGDRCVVRYAAGSAPAYVEHIDSRWNSSTLARLTEDGPVRFTEFADLRLRLDTAAPADRVRDCVQLGRFMLCDEDGRALALGVVDRVEDSEAREPDVRNTKQGKGTP</sequence>
<evidence type="ECO:0000313" key="6">
    <source>
        <dbReference type="Proteomes" id="UP000192445"/>
    </source>
</evidence>
<dbReference type="SUPFAM" id="SSF50465">
    <property type="entry name" value="EF-Tu/eEF-1alpha/eIF2-gamma C-terminal domain"/>
    <property type="match status" value="1"/>
</dbReference>
<dbReference type="PROSITE" id="PS51722">
    <property type="entry name" value="G_TR_2"/>
    <property type="match status" value="1"/>
</dbReference>
<dbReference type="InterPro" id="IPR027417">
    <property type="entry name" value="P-loop_NTPase"/>
</dbReference>
<dbReference type="PANTHER" id="PTHR23115">
    <property type="entry name" value="TRANSLATION FACTOR"/>
    <property type="match status" value="1"/>
</dbReference>
<dbReference type="Pfam" id="PF22594">
    <property type="entry name" value="GTP-eEF1A_C"/>
    <property type="match status" value="1"/>
</dbReference>
<dbReference type="AlphaFoldDB" id="A0A1V0UJ73"/>
<dbReference type="InterPro" id="IPR050100">
    <property type="entry name" value="TRAFAC_GTPase_members"/>
</dbReference>
<dbReference type="EMBL" id="CP020570">
    <property type="protein sequence ID" value="ARF65167.1"/>
    <property type="molecule type" value="Genomic_DNA"/>
</dbReference>
<organism evidence="5 6">
    <name type="scientific">Streptomyces violaceoruber</name>
    <dbReference type="NCBI Taxonomy" id="1935"/>
    <lineage>
        <taxon>Bacteria</taxon>
        <taxon>Bacillati</taxon>
        <taxon>Actinomycetota</taxon>
        <taxon>Actinomycetes</taxon>
        <taxon>Kitasatosporales</taxon>
        <taxon>Streptomycetaceae</taxon>
        <taxon>Streptomyces</taxon>
        <taxon>Streptomyces violaceoruber group</taxon>
    </lineage>
</organism>
<reference evidence="5 6" key="1">
    <citation type="submission" date="2017-03" db="EMBL/GenBank/DDBJ databases">
        <title>Complete Genome Sequence of a natural compounds producer, Streptomyces violaceus S21.</title>
        <authorList>
            <person name="Zhong C."/>
            <person name="Zhao Z."/>
            <person name="Fu J."/>
            <person name="Zong G."/>
            <person name="Qin R."/>
            <person name="Cao G."/>
        </authorList>
    </citation>
    <scope>NUCLEOTIDE SEQUENCE [LARGE SCALE GENOMIC DNA]</scope>
    <source>
        <strain evidence="5 6">S21</strain>
    </source>
</reference>
<feature type="region of interest" description="Disordered" evidence="3">
    <location>
        <begin position="1"/>
        <end position="21"/>
    </location>
</feature>
<feature type="domain" description="Tr-type G" evidence="4">
    <location>
        <begin position="24"/>
        <end position="230"/>
    </location>
</feature>
<evidence type="ECO:0000256" key="3">
    <source>
        <dbReference type="SAM" id="MobiDB-lite"/>
    </source>
</evidence>
<proteinExistence type="predicted"/>
<evidence type="ECO:0000259" key="4">
    <source>
        <dbReference type="PROSITE" id="PS51722"/>
    </source>
</evidence>
<dbReference type="GO" id="GO:0005525">
    <property type="term" value="F:GTP binding"/>
    <property type="evidence" value="ECO:0007669"/>
    <property type="project" value="UniProtKB-KW"/>
</dbReference>
<feature type="compositionally biased region" description="Polar residues" evidence="3">
    <location>
        <begin position="255"/>
        <end position="267"/>
    </location>
</feature>
<dbReference type="SUPFAM" id="SSF52540">
    <property type="entry name" value="P-loop containing nucleoside triphosphate hydrolases"/>
    <property type="match status" value="1"/>
</dbReference>
<dbReference type="InterPro" id="IPR009001">
    <property type="entry name" value="Transl_elong_EF1A/Init_IF2_C"/>
</dbReference>
<dbReference type="GO" id="GO:0003924">
    <property type="term" value="F:GTPase activity"/>
    <property type="evidence" value="ECO:0007669"/>
    <property type="project" value="InterPro"/>
</dbReference>
<feature type="compositionally biased region" description="Pro residues" evidence="3">
    <location>
        <begin position="7"/>
        <end position="20"/>
    </location>
</feature>
<dbReference type="STRING" id="1935.B1H20_29975"/>
<dbReference type="PRINTS" id="PR00315">
    <property type="entry name" value="ELONGATNFCT"/>
</dbReference>
<dbReference type="Gene3D" id="3.40.50.300">
    <property type="entry name" value="P-loop containing nucleotide triphosphate hydrolases"/>
    <property type="match status" value="1"/>
</dbReference>
<gene>
    <name evidence="5" type="ORF">B1H20_29975</name>
</gene>
<dbReference type="SUPFAM" id="SSF50447">
    <property type="entry name" value="Translation proteins"/>
    <property type="match status" value="1"/>
</dbReference>
<name>A0A1V0UJ73_STRVN</name>
<dbReference type="Pfam" id="PF00009">
    <property type="entry name" value="GTP_EFTU"/>
    <property type="match status" value="1"/>
</dbReference>
<dbReference type="OrthoDB" id="9804504at2"/>
<dbReference type="RefSeq" id="WP_050501425.1">
    <property type="nucleotide sequence ID" value="NZ_CP020570.1"/>
</dbReference>
<feature type="region of interest" description="Disordered" evidence="3">
    <location>
        <begin position="249"/>
        <end position="268"/>
    </location>
</feature>
<evidence type="ECO:0000256" key="1">
    <source>
        <dbReference type="ARBA" id="ARBA00022741"/>
    </source>
</evidence>
<dbReference type="InterPro" id="IPR009000">
    <property type="entry name" value="Transl_B-barrel_sf"/>
</dbReference>
<keyword evidence="1" id="KW-0547">Nucleotide-binding</keyword>
<dbReference type="Gene3D" id="2.40.30.10">
    <property type="entry name" value="Translation factors"/>
    <property type="match status" value="2"/>
</dbReference>
<evidence type="ECO:0000313" key="5">
    <source>
        <dbReference type="EMBL" id="ARF65167.1"/>
    </source>
</evidence>
<evidence type="ECO:0000256" key="2">
    <source>
        <dbReference type="ARBA" id="ARBA00023134"/>
    </source>
</evidence>
<accession>A0A1V0UJ73</accession>
<keyword evidence="2" id="KW-0342">GTP-binding</keyword>
<dbReference type="Proteomes" id="UP000192445">
    <property type="component" value="Chromosome"/>
</dbReference>
<dbReference type="KEGG" id="svu:B1H20_29975"/>
<dbReference type="InterPro" id="IPR000795">
    <property type="entry name" value="T_Tr_GTP-bd_dom"/>
</dbReference>
<dbReference type="InterPro" id="IPR054696">
    <property type="entry name" value="GTP-eEF1A_C"/>
</dbReference>
<protein>
    <recommendedName>
        <fullName evidence="4">Tr-type G domain-containing protein</fullName>
    </recommendedName>
</protein>